<keyword evidence="2" id="KW-1133">Transmembrane helix</keyword>
<organism evidence="3 4">
    <name type="scientific">Mycobacterium bourgelatii</name>
    <dbReference type="NCBI Taxonomy" id="1273442"/>
    <lineage>
        <taxon>Bacteria</taxon>
        <taxon>Bacillati</taxon>
        <taxon>Actinomycetota</taxon>
        <taxon>Actinomycetes</taxon>
        <taxon>Mycobacteriales</taxon>
        <taxon>Mycobacteriaceae</taxon>
        <taxon>Mycobacterium</taxon>
    </lineage>
</organism>
<keyword evidence="2" id="KW-0812">Transmembrane</keyword>
<keyword evidence="2" id="KW-0472">Membrane</keyword>
<evidence type="ECO:0000256" key="1">
    <source>
        <dbReference type="SAM" id="MobiDB-lite"/>
    </source>
</evidence>
<evidence type="ECO:0008006" key="5">
    <source>
        <dbReference type="Google" id="ProtNLM"/>
    </source>
</evidence>
<feature type="transmembrane region" description="Helical" evidence="2">
    <location>
        <begin position="65"/>
        <end position="86"/>
    </location>
</feature>
<comment type="caution">
    <text evidence="3">The sequence shown here is derived from an EMBL/GenBank/DDBJ whole genome shotgun (WGS) entry which is preliminary data.</text>
</comment>
<accession>A0A7I9YRE6</accession>
<name>A0A7I9YRE6_MYCBU</name>
<dbReference type="EMBL" id="BLKZ01000001">
    <property type="protein sequence ID" value="GFG91246.1"/>
    <property type="molecule type" value="Genomic_DNA"/>
</dbReference>
<evidence type="ECO:0000256" key="2">
    <source>
        <dbReference type="SAM" id="Phobius"/>
    </source>
</evidence>
<keyword evidence="4" id="KW-1185">Reference proteome</keyword>
<feature type="transmembrane region" description="Helical" evidence="2">
    <location>
        <begin position="182"/>
        <end position="203"/>
    </location>
</feature>
<dbReference type="AlphaFoldDB" id="A0A7I9YRE6"/>
<feature type="region of interest" description="Disordered" evidence="1">
    <location>
        <begin position="109"/>
        <end position="131"/>
    </location>
</feature>
<gene>
    <name evidence="3" type="ORF">MBOU_32880</name>
</gene>
<dbReference type="RefSeq" id="WP_163714097.1">
    <property type="nucleotide sequence ID" value="NZ_BLKZ01000001.1"/>
</dbReference>
<reference evidence="3 4" key="1">
    <citation type="journal article" date="2019" name="Emerg. Microbes Infect.">
        <title>Comprehensive subspecies identification of 175 nontuberculous mycobacteria species based on 7547 genomic profiles.</title>
        <authorList>
            <person name="Matsumoto Y."/>
            <person name="Kinjo T."/>
            <person name="Motooka D."/>
            <person name="Nabeya D."/>
            <person name="Jung N."/>
            <person name="Uechi K."/>
            <person name="Horii T."/>
            <person name="Iida T."/>
            <person name="Fujita J."/>
            <person name="Nakamura S."/>
        </authorList>
    </citation>
    <scope>NUCLEOTIDE SEQUENCE [LARGE SCALE GENOMIC DNA]</scope>
    <source>
        <strain evidence="3 4">JCM 30725</strain>
    </source>
</reference>
<feature type="transmembrane region" description="Helical" evidence="2">
    <location>
        <begin position="155"/>
        <end position="176"/>
    </location>
</feature>
<feature type="transmembrane region" description="Helical" evidence="2">
    <location>
        <begin position="20"/>
        <end position="45"/>
    </location>
</feature>
<evidence type="ECO:0000313" key="3">
    <source>
        <dbReference type="EMBL" id="GFG91246.1"/>
    </source>
</evidence>
<evidence type="ECO:0000313" key="4">
    <source>
        <dbReference type="Proteomes" id="UP000465360"/>
    </source>
</evidence>
<sequence length="215" mass="22712">MVGKYSAYRRGSDPVVSPDVIDRILIGACAAVWLVLVGVSVAAGVALADMGRGLHKVSSDSNTSWVLYTIIAVSALVIAGSIPILIRARRETAPEPIVRSKSLIGSVESRTPARTGGTGSRTLAQSARRSPAKAYAESNEWSGEAVDRIWLRGTVALTGVTGVALIAAATATYLMADGHDGAAWFSYGVAGVVTAGLPFVEWFHVRQIRRVREVH</sequence>
<proteinExistence type="predicted"/>
<protein>
    <recommendedName>
        <fullName evidence="5">DUF2561 domain-containing protein</fullName>
    </recommendedName>
</protein>
<dbReference type="Pfam" id="PF10812">
    <property type="entry name" value="DUF2561"/>
    <property type="match status" value="1"/>
</dbReference>
<dbReference type="InterPro" id="IPR024381">
    <property type="entry name" value="DUF2561"/>
</dbReference>
<dbReference type="Proteomes" id="UP000465360">
    <property type="component" value="Unassembled WGS sequence"/>
</dbReference>